<accession>A0A371NZQ0</accession>
<dbReference type="Proteomes" id="UP000261905">
    <property type="component" value="Unassembled WGS sequence"/>
</dbReference>
<keyword evidence="2" id="KW-1185">Reference proteome</keyword>
<reference evidence="1 2" key="1">
    <citation type="submission" date="2018-08" db="EMBL/GenBank/DDBJ databases">
        <title>Paenibacillus sp. M4BSY-1, whole genome shotgun sequence.</title>
        <authorList>
            <person name="Tuo L."/>
        </authorList>
    </citation>
    <scope>NUCLEOTIDE SEQUENCE [LARGE SCALE GENOMIC DNA]</scope>
    <source>
        <strain evidence="1 2">M4BSY-1</strain>
    </source>
</reference>
<dbReference type="RefSeq" id="WP_116050265.1">
    <property type="nucleotide sequence ID" value="NZ_QUBQ01000010.1"/>
</dbReference>
<sequence>MKSISLKLLVLILLIALAIISIWLERKADEGSSNGVKGDQSAFVNHQEDLLKLERNIIGMRHKARAVYPSQNRCI</sequence>
<dbReference type="EMBL" id="QUBQ01000010">
    <property type="protein sequence ID" value="REK69153.1"/>
    <property type="molecule type" value="Genomic_DNA"/>
</dbReference>
<evidence type="ECO:0000313" key="2">
    <source>
        <dbReference type="Proteomes" id="UP000261905"/>
    </source>
</evidence>
<evidence type="ECO:0000313" key="1">
    <source>
        <dbReference type="EMBL" id="REK69153.1"/>
    </source>
</evidence>
<dbReference type="AlphaFoldDB" id="A0A371NZQ0"/>
<protein>
    <submittedName>
        <fullName evidence="1">Uncharacterized protein</fullName>
    </submittedName>
</protein>
<comment type="caution">
    <text evidence="1">The sequence shown here is derived from an EMBL/GenBank/DDBJ whole genome shotgun (WGS) entry which is preliminary data.</text>
</comment>
<proteinExistence type="predicted"/>
<name>A0A371NZQ0_9BACL</name>
<gene>
    <name evidence="1" type="ORF">DX130_25840</name>
</gene>
<organism evidence="1 2">
    <name type="scientific">Paenibacillus paeoniae</name>
    <dbReference type="NCBI Taxonomy" id="2292705"/>
    <lineage>
        <taxon>Bacteria</taxon>
        <taxon>Bacillati</taxon>
        <taxon>Bacillota</taxon>
        <taxon>Bacilli</taxon>
        <taxon>Bacillales</taxon>
        <taxon>Paenibacillaceae</taxon>
        <taxon>Paenibacillus</taxon>
    </lineage>
</organism>